<feature type="region of interest" description="Disordered" evidence="1">
    <location>
        <begin position="1"/>
        <end position="55"/>
    </location>
</feature>
<evidence type="ECO:0000256" key="1">
    <source>
        <dbReference type="SAM" id="MobiDB-lite"/>
    </source>
</evidence>
<evidence type="ECO:0000313" key="2">
    <source>
        <dbReference type="EMBL" id="GAA0599540.1"/>
    </source>
</evidence>
<accession>A0ABN1FXI4</accession>
<reference evidence="2 3" key="1">
    <citation type="journal article" date="2019" name="Int. J. Syst. Evol. Microbiol.">
        <title>The Global Catalogue of Microorganisms (GCM) 10K type strain sequencing project: providing services to taxonomists for standard genome sequencing and annotation.</title>
        <authorList>
            <consortium name="The Broad Institute Genomics Platform"/>
            <consortium name="The Broad Institute Genome Sequencing Center for Infectious Disease"/>
            <person name="Wu L."/>
            <person name="Ma J."/>
        </authorList>
    </citation>
    <scope>NUCLEOTIDE SEQUENCE [LARGE SCALE GENOMIC DNA]</scope>
    <source>
        <strain evidence="2 3">JCM 9933</strain>
    </source>
</reference>
<proteinExistence type="predicted"/>
<feature type="compositionally biased region" description="Low complexity" evidence="1">
    <location>
        <begin position="1"/>
        <end position="27"/>
    </location>
</feature>
<protein>
    <submittedName>
        <fullName evidence="2">Uncharacterized protein</fullName>
    </submittedName>
</protein>
<dbReference type="EMBL" id="BAAAFZ010000071">
    <property type="protein sequence ID" value="GAA0599540.1"/>
    <property type="molecule type" value="Genomic_DNA"/>
</dbReference>
<sequence length="151" mass="15848">MSRRSAANPGSSAAAASRMRSAGSFASKCPDIPDLAPPWCGEDRGRARGWQAPGGATFRGRLARRRVPVPYGRKTRKTGREMSGGLSRRAAPTAPVAVVSRSVAARDRFAEPGGRAGTLPPEARTVSVRSGAERRGLLVRASGAPVGWRIS</sequence>
<feature type="region of interest" description="Disordered" evidence="1">
    <location>
        <begin position="67"/>
        <end position="93"/>
    </location>
</feature>
<name>A0ABN1FXI4_9PROT</name>
<keyword evidence="3" id="KW-1185">Reference proteome</keyword>
<evidence type="ECO:0000313" key="3">
    <source>
        <dbReference type="Proteomes" id="UP001501588"/>
    </source>
</evidence>
<organism evidence="2 3">
    <name type="scientific">Craurococcus roseus</name>
    <dbReference type="NCBI Taxonomy" id="77585"/>
    <lineage>
        <taxon>Bacteria</taxon>
        <taxon>Pseudomonadati</taxon>
        <taxon>Pseudomonadota</taxon>
        <taxon>Alphaproteobacteria</taxon>
        <taxon>Acetobacterales</taxon>
        <taxon>Acetobacteraceae</taxon>
        <taxon>Craurococcus</taxon>
    </lineage>
</organism>
<dbReference type="Proteomes" id="UP001501588">
    <property type="component" value="Unassembled WGS sequence"/>
</dbReference>
<comment type="caution">
    <text evidence="2">The sequence shown here is derived from an EMBL/GenBank/DDBJ whole genome shotgun (WGS) entry which is preliminary data.</text>
</comment>
<gene>
    <name evidence="2" type="ORF">GCM10009416_42000</name>
</gene>
<feature type="compositionally biased region" description="Basic residues" evidence="1">
    <location>
        <begin position="67"/>
        <end position="77"/>
    </location>
</feature>